<proteinExistence type="predicted"/>
<feature type="domain" description="MBG" evidence="2">
    <location>
        <begin position="124"/>
        <end position="202"/>
    </location>
</feature>
<dbReference type="EMBL" id="QVQT01000008">
    <property type="protein sequence ID" value="RFU14895.1"/>
    <property type="molecule type" value="Genomic_DNA"/>
</dbReference>
<keyword evidence="1" id="KW-0472">Membrane</keyword>
<feature type="transmembrane region" description="Helical" evidence="1">
    <location>
        <begin position="302"/>
        <end position="320"/>
    </location>
</feature>
<sequence length="392" mass="39459">TATQSSSPGAYPINITAGSLTASNYTLNFAAGTLTIITGQTQTISFAPIANVTYGVQPFALNAKTSSGLGITYLVTAGPATVAGNVLTITGAGNVTVTATQPGAGQYGPAASVSQSFTVVPAVLTITAGNATRMNNEPNPTFAYTLTGFVNGDTVGSATSGTPQLTTTATPGSPVGTYPIIPTAGALNAANYSFAFVNGTLTVTSGGPASAFTLTATPQQLTVVSGDFVQTTITLNPQNYYQGLVTLSCGTLPANVQCIFTPATVSPDGTATTQMTTLTISTTTGSAMVAGLDHTGHLPGGLRIEAAMFYLPGGVMGLFLMFRRKQFAKKDWMLQLMLLAVLLTGLAGLAACGSSSGKASSTNAAPGTYSITVTAKGQDGTTNTVPVSIQVL</sequence>
<evidence type="ECO:0000259" key="2">
    <source>
        <dbReference type="Pfam" id="PF18676"/>
    </source>
</evidence>
<keyword evidence="1" id="KW-0812">Transmembrane</keyword>
<dbReference type="InterPro" id="IPR041286">
    <property type="entry name" value="MBG_2"/>
</dbReference>
<dbReference type="Gene3D" id="3.30.160.710">
    <property type="match status" value="1"/>
</dbReference>
<protein>
    <recommendedName>
        <fullName evidence="2">MBG domain-containing protein</fullName>
    </recommendedName>
</protein>
<dbReference type="AlphaFoldDB" id="A0A372IJ60"/>
<accession>A0A372IJ60</accession>
<feature type="transmembrane region" description="Helical" evidence="1">
    <location>
        <begin position="332"/>
        <end position="351"/>
    </location>
</feature>
<dbReference type="RefSeq" id="WP_286676450.1">
    <property type="nucleotide sequence ID" value="NZ_QVQT02000008.1"/>
</dbReference>
<evidence type="ECO:0000256" key="1">
    <source>
        <dbReference type="SAM" id="Phobius"/>
    </source>
</evidence>
<feature type="non-terminal residue" evidence="3">
    <location>
        <position position="1"/>
    </location>
</feature>
<keyword evidence="4" id="KW-1185">Reference proteome</keyword>
<dbReference type="Pfam" id="PF18676">
    <property type="entry name" value="MBG_2"/>
    <property type="match status" value="1"/>
</dbReference>
<dbReference type="Proteomes" id="UP000264702">
    <property type="component" value="Unassembled WGS sequence"/>
</dbReference>
<keyword evidence="1" id="KW-1133">Transmembrane helix</keyword>
<comment type="caution">
    <text evidence="3">The sequence shown here is derived from an EMBL/GenBank/DDBJ whole genome shotgun (WGS) entry which is preliminary data.</text>
</comment>
<evidence type="ECO:0000313" key="4">
    <source>
        <dbReference type="Proteomes" id="UP000264702"/>
    </source>
</evidence>
<name>A0A372IJ60_9BACT</name>
<evidence type="ECO:0000313" key="3">
    <source>
        <dbReference type="EMBL" id="RFU14895.1"/>
    </source>
</evidence>
<organism evidence="3 4">
    <name type="scientific">Paracidobacterium acidisoli</name>
    <dbReference type="NCBI Taxonomy" id="2303751"/>
    <lineage>
        <taxon>Bacteria</taxon>
        <taxon>Pseudomonadati</taxon>
        <taxon>Acidobacteriota</taxon>
        <taxon>Terriglobia</taxon>
        <taxon>Terriglobales</taxon>
        <taxon>Acidobacteriaceae</taxon>
        <taxon>Paracidobacterium</taxon>
    </lineage>
</organism>
<reference evidence="3 4" key="1">
    <citation type="submission" date="2018-08" db="EMBL/GenBank/DDBJ databases">
        <title>Acidipila sp. 4G-K13, an acidobacterium isolated from forest soil.</title>
        <authorList>
            <person name="Gao Z.-H."/>
            <person name="Qiu L.-H."/>
        </authorList>
    </citation>
    <scope>NUCLEOTIDE SEQUENCE [LARGE SCALE GENOMIC DNA]</scope>
    <source>
        <strain evidence="3 4">4G-K13</strain>
    </source>
</reference>
<gene>
    <name evidence="3" type="ORF">D0Y96_18960</name>
</gene>